<dbReference type="AlphaFoldDB" id="A0A3R9WQJ6"/>
<keyword evidence="3 6" id="KW-1133">Transmembrane helix</keyword>
<evidence type="ECO:0000256" key="6">
    <source>
        <dbReference type="SAM" id="Phobius"/>
    </source>
</evidence>
<evidence type="ECO:0000256" key="2">
    <source>
        <dbReference type="ARBA" id="ARBA00022692"/>
    </source>
</evidence>
<dbReference type="PANTHER" id="PTHR37422">
    <property type="entry name" value="TEICHURONIC ACID BIOSYNTHESIS PROTEIN TUAE"/>
    <property type="match status" value="1"/>
</dbReference>
<reference evidence="8 9" key="1">
    <citation type="submission" date="2018-12" db="EMBL/GenBank/DDBJ databases">
        <title>Sphingomonas sp. HMF7854 Genome sequencing and assembly.</title>
        <authorList>
            <person name="Cha I."/>
            <person name="Kang H."/>
            <person name="Kim H."/>
            <person name="Kang J."/>
            <person name="Joh K."/>
        </authorList>
    </citation>
    <scope>NUCLEOTIDE SEQUENCE [LARGE SCALE GENOMIC DNA]</scope>
    <source>
        <strain evidence="8 9">HMF7854</strain>
    </source>
</reference>
<feature type="transmembrane region" description="Helical" evidence="6">
    <location>
        <begin position="315"/>
        <end position="335"/>
    </location>
</feature>
<dbReference type="GO" id="GO:0016020">
    <property type="term" value="C:membrane"/>
    <property type="evidence" value="ECO:0007669"/>
    <property type="project" value="UniProtKB-SubCell"/>
</dbReference>
<dbReference type="InterPro" id="IPR051533">
    <property type="entry name" value="WaaL-like"/>
</dbReference>
<sequence length="626" mass="65563">MGADAGSGDDRQGAGSGRLHCLVRPVGCACAGRRSLQCRLCRQALPATVQLVHSDQRCRPCGAGERGPEHRLLWPFRRDPRQPTPAAVARTLPAGHVRRRQSAGGAVLDADLRREQGGARQPSAPQWAGRRQLRRSGAELPGAAARAGRPDAGQQPDAVGDGVAAAARTGGLMMADRFARFGLPAFFALGLLLGGSAQGLWGKLLLEFVAVAVMAATVWVRRDRALESSDRFMLAMIGLVVLLVAFQILPLPPALWSALPGRAPIAAGFALLGQSLPWAPVSLAPSTSLSTALTLLPAVAMLMAVLWFPHVRRGSFSLVLVGVALANILLGTLQVSNTGDEAHWYLYPDTNLGAATGFFANANHLAILLVTAVPFLAALVMRMSRNKRDRRSAGLAGAGLGGLLLLLLGILLSGSIAATVLMLPALLGAAALVLKPSRTTRLTLLGLALAVGAGAVAVMLSGGVPAGMRGANKVASFDTRAEFAHHTVGLIPTYMPVGSGLGTFPTIYPTSENPNTVTLDFVNHAHDDYLELALETGLPGLLLVVLFVGWWAWRTVVIWRSAAGSGHARAATIASGVLLLHSIVDYPLRTIAIEMVFAYCVALMALPLTQAAAAEEGGEARHLRIG</sequence>
<evidence type="ECO:0000256" key="5">
    <source>
        <dbReference type="SAM" id="MobiDB-lite"/>
    </source>
</evidence>
<evidence type="ECO:0000256" key="1">
    <source>
        <dbReference type="ARBA" id="ARBA00004141"/>
    </source>
</evidence>
<feature type="transmembrane region" description="Helical" evidence="6">
    <location>
        <begin position="392"/>
        <end position="410"/>
    </location>
</feature>
<feature type="transmembrane region" description="Helical" evidence="6">
    <location>
        <begin position="289"/>
        <end position="308"/>
    </location>
</feature>
<dbReference type="InterPro" id="IPR007016">
    <property type="entry name" value="O-antigen_ligase-rel_domated"/>
</dbReference>
<dbReference type="OrthoDB" id="7628239at2"/>
<feature type="compositionally biased region" description="Low complexity" evidence="5">
    <location>
        <begin position="138"/>
        <end position="160"/>
    </location>
</feature>
<feature type="transmembrane region" description="Helical" evidence="6">
    <location>
        <begin position="200"/>
        <end position="220"/>
    </location>
</feature>
<evidence type="ECO:0000313" key="8">
    <source>
        <dbReference type="EMBL" id="RST31005.1"/>
    </source>
</evidence>
<feature type="transmembrane region" description="Helical" evidence="6">
    <location>
        <begin position="232"/>
        <end position="249"/>
    </location>
</feature>
<keyword evidence="9" id="KW-1185">Reference proteome</keyword>
<gene>
    <name evidence="8" type="ORF">HMF7854_09275</name>
</gene>
<comment type="caution">
    <text evidence="8">The sequence shown here is derived from an EMBL/GenBank/DDBJ whole genome shotgun (WGS) entry which is preliminary data.</text>
</comment>
<protein>
    <recommendedName>
        <fullName evidence="7">O-antigen ligase-related domain-containing protein</fullName>
    </recommendedName>
</protein>
<feature type="transmembrane region" description="Helical" evidence="6">
    <location>
        <begin position="538"/>
        <end position="559"/>
    </location>
</feature>
<dbReference type="Proteomes" id="UP000274661">
    <property type="component" value="Unassembled WGS sequence"/>
</dbReference>
<feature type="domain" description="O-antigen ligase-related" evidence="7">
    <location>
        <begin position="402"/>
        <end position="544"/>
    </location>
</feature>
<evidence type="ECO:0000256" key="4">
    <source>
        <dbReference type="ARBA" id="ARBA00023136"/>
    </source>
</evidence>
<evidence type="ECO:0000259" key="7">
    <source>
        <dbReference type="Pfam" id="PF04932"/>
    </source>
</evidence>
<dbReference type="EMBL" id="RWJF01000001">
    <property type="protein sequence ID" value="RST31005.1"/>
    <property type="molecule type" value="Genomic_DNA"/>
</dbReference>
<feature type="transmembrane region" description="Helical" evidence="6">
    <location>
        <begin position="416"/>
        <end position="435"/>
    </location>
</feature>
<feature type="region of interest" description="Disordered" evidence="5">
    <location>
        <begin position="112"/>
        <end position="160"/>
    </location>
</feature>
<feature type="transmembrane region" description="Helical" evidence="6">
    <location>
        <begin position="355"/>
        <end position="380"/>
    </location>
</feature>
<accession>A0A3R9WQJ6</accession>
<comment type="subcellular location">
    <subcellularLocation>
        <location evidence="1">Membrane</location>
        <topology evidence="1">Multi-pass membrane protein</topology>
    </subcellularLocation>
</comment>
<dbReference type="Pfam" id="PF04932">
    <property type="entry name" value="Wzy_C"/>
    <property type="match status" value="1"/>
</dbReference>
<evidence type="ECO:0000313" key="9">
    <source>
        <dbReference type="Proteomes" id="UP000274661"/>
    </source>
</evidence>
<feature type="transmembrane region" description="Helical" evidence="6">
    <location>
        <begin position="442"/>
        <end position="464"/>
    </location>
</feature>
<feature type="transmembrane region" description="Helical" evidence="6">
    <location>
        <begin position="178"/>
        <end position="194"/>
    </location>
</feature>
<name>A0A3R9WQJ6_9SPHN</name>
<organism evidence="8 9">
    <name type="scientific">Sphingomonas ginkgonis</name>
    <dbReference type="NCBI Taxonomy" id="2315330"/>
    <lineage>
        <taxon>Bacteria</taxon>
        <taxon>Pseudomonadati</taxon>
        <taxon>Pseudomonadota</taxon>
        <taxon>Alphaproteobacteria</taxon>
        <taxon>Sphingomonadales</taxon>
        <taxon>Sphingomonadaceae</taxon>
        <taxon>Sphingomonas</taxon>
    </lineage>
</organism>
<evidence type="ECO:0000256" key="3">
    <source>
        <dbReference type="ARBA" id="ARBA00022989"/>
    </source>
</evidence>
<keyword evidence="2 6" id="KW-0812">Transmembrane</keyword>
<proteinExistence type="predicted"/>
<keyword evidence="4 6" id="KW-0472">Membrane</keyword>
<dbReference type="PANTHER" id="PTHR37422:SF23">
    <property type="entry name" value="TEICHURONIC ACID BIOSYNTHESIS PROTEIN TUAE"/>
    <property type="match status" value="1"/>
</dbReference>